<reference evidence="2 3" key="1">
    <citation type="submission" date="2015-11" db="EMBL/GenBank/DDBJ databases">
        <title>Genome Sequence of Bacillus simplex strain VanAntwerpen2.</title>
        <authorList>
            <person name="Couger M.B."/>
        </authorList>
    </citation>
    <scope>NUCLEOTIDE SEQUENCE [LARGE SCALE GENOMIC DNA]</scope>
    <source>
        <strain evidence="2 3">VanAntwerpen02</strain>
    </source>
</reference>
<organism evidence="2 3">
    <name type="scientific">Peribacillus simplex</name>
    <dbReference type="NCBI Taxonomy" id="1478"/>
    <lineage>
        <taxon>Bacteria</taxon>
        <taxon>Bacillati</taxon>
        <taxon>Bacillota</taxon>
        <taxon>Bacilli</taxon>
        <taxon>Bacillales</taxon>
        <taxon>Bacillaceae</taxon>
        <taxon>Peribacillus</taxon>
    </lineage>
</organism>
<comment type="caution">
    <text evidence="2">The sequence shown here is derived from an EMBL/GenBank/DDBJ whole genome shotgun (WGS) entry which is preliminary data.</text>
</comment>
<evidence type="ECO:0000313" key="2">
    <source>
        <dbReference type="EMBL" id="KWW22011.1"/>
    </source>
</evidence>
<dbReference type="Proteomes" id="UP000064189">
    <property type="component" value="Unassembled WGS sequence"/>
</dbReference>
<keyword evidence="2" id="KW-0808">Transferase</keyword>
<dbReference type="PROSITE" id="PS51186">
    <property type="entry name" value="GNAT"/>
    <property type="match status" value="1"/>
</dbReference>
<dbReference type="InterPro" id="IPR022525">
    <property type="entry name" value="GNAT_AblB"/>
</dbReference>
<dbReference type="GO" id="GO:0008080">
    <property type="term" value="F:N-acetyltransferase activity"/>
    <property type="evidence" value="ECO:0007669"/>
    <property type="project" value="InterPro"/>
</dbReference>
<dbReference type="Pfam" id="PF00583">
    <property type="entry name" value="Acetyltransf_1"/>
    <property type="match status" value="1"/>
</dbReference>
<dbReference type="SUPFAM" id="SSF55729">
    <property type="entry name" value="Acyl-CoA N-acyltransferases (Nat)"/>
    <property type="match status" value="1"/>
</dbReference>
<dbReference type="Gene3D" id="3.40.630.30">
    <property type="match status" value="1"/>
</dbReference>
<protein>
    <submittedName>
        <fullName evidence="2">Beta-lysine acetyltransferase</fullName>
    </submittedName>
</protein>
<dbReference type="RefSeq" id="WP_061141010.1">
    <property type="nucleotide sequence ID" value="NZ_LNNH01000010.1"/>
</dbReference>
<dbReference type="AlphaFoldDB" id="A0A109N1Z4"/>
<evidence type="ECO:0000259" key="1">
    <source>
        <dbReference type="PROSITE" id="PS51186"/>
    </source>
</evidence>
<feature type="domain" description="N-acetyltransferase" evidence="1">
    <location>
        <begin position="134"/>
        <end position="280"/>
    </location>
</feature>
<dbReference type="EMBL" id="LNNH01000010">
    <property type="protein sequence ID" value="KWW22011.1"/>
    <property type="molecule type" value="Genomic_DNA"/>
</dbReference>
<gene>
    <name evidence="2" type="ORF">AS888_05915</name>
</gene>
<proteinExistence type="predicted"/>
<accession>A0A109N1Z4</accession>
<keyword evidence="3" id="KW-1185">Reference proteome</keyword>
<dbReference type="InterPro" id="IPR016181">
    <property type="entry name" value="Acyl_CoA_acyltransferase"/>
</dbReference>
<evidence type="ECO:0000313" key="3">
    <source>
        <dbReference type="Proteomes" id="UP000064189"/>
    </source>
</evidence>
<dbReference type="NCBIfam" id="TIGR03827">
    <property type="entry name" value="GNAT_ablB"/>
    <property type="match status" value="1"/>
</dbReference>
<sequence>MSIQNLPFFTRIETGESFTMELYLDHANQRLRIDDYRGNIKTVITRSLVITQEHGFTKLILKARQEDLSATLARGFVLEGILKKYFHGNDAYCMALYFTDERRTSDDWMKEDKIIQDVIDIPRVIEKRQLPEDYSLRFAEVKDAHELAKLYGEIFETYPTPMNDAGYIKKVMEEGTIFSVIQYEGSIVSAASAEVCERYHHAEMTDCATIPHHRKHGFMKVLISSLEQELIRKNIYCSYSLARSLSMGMNAVFHQLGYEYGGRLTKNCNIWDKYEDMNIWGKDLSSGDGDFK</sequence>
<name>A0A109N1Z4_9BACI</name>
<dbReference type="InterPro" id="IPR000182">
    <property type="entry name" value="GNAT_dom"/>
</dbReference>